<feature type="region of interest" description="Disordered" evidence="1">
    <location>
        <begin position="16"/>
        <end position="75"/>
    </location>
</feature>
<accession>A0AAW1D3M0</accession>
<evidence type="ECO:0000313" key="3">
    <source>
        <dbReference type="Proteomes" id="UP001461498"/>
    </source>
</evidence>
<dbReference type="AlphaFoldDB" id="A0AAW1D3M0"/>
<feature type="compositionally biased region" description="Polar residues" evidence="1">
    <location>
        <begin position="16"/>
        <end position="29"/>
    </location>
</feature>
<proteinExistence type="predicted"/>
<gene>
    <name evidence="2" type="ORF">O3M35_011615</name>
</gene>
<protein>
    <submittedName>
        <fullName evidence="2">Uncharacterized protein</fullName>
    </submittedName>
</protein>
<comment type="caution">
    <text evidence="2">The sequence shown here is derived from an EMBL/GenBank/DDBJ whole genome shotgun (WGS) entry which is preliminary data.</text>
</comment>
<organism evidence="2 3">
    <name type="scientific">Rhynocoris fuscipes</name>
    <dbReference type="NCBI Taxonomy" id="488301"/>
    <lineage>
        <taxon>Eukaryota</taxon>
        <taxon>Metazoa</taxon>
        <taxon>Ecdysozoa</taxon>
        <taxon>Arthropoda</taxon>
        <taxon>Hexapoda</taxon>
        <taxon>Insecta</taxon>
        <taxon>Pterygota</taxon>
        <taxon>Neoptera</taxon>
        <taxon>Paraneoptera</taxon>
        <taxon>Hemiptera</taxon>
        <taxon>Heteroptera</taxon>
        <taxon>Panheteroptera</taxon>
        <taxon>Cimicomorpha</taxon>
        <taxon>Reduviidae</taxon>
        <taxon>Harpactorinae</taxon>
        <taxon>Harpactorini</taxon>
        <taxon>Rhynocoris</taxon>
    </lineage>
</organism>
<evidence type="ECO:0000256" key="1">
    <source>
        <dbReference type="SAM" id="MobiDB-lite"/>
    </source>
</evidence>
<dbReference type="Proteomes" id="UP001461498">
    <property type="component" value="Unassembled WGS sequence"/>
</dbReference>
<sequence>MSFFSSLQQMVSSGVANLSLSPKRLSSASVPGFPRVVPPPGTPCRRKTIDQGPRRTGSFRGPPSPQPRQPLVFCRRRLSWPEVDQQATSG</sequence>
<evidence type="ECO:0000313" key="2">
    <source>
        <dbReference type="EMBL" id="KAK9502935.1"/>
    </source>
</evidence>
<keyword evidence="3" id="KW-1185">Reference proteome</keyword>
<name>A0AAW1D3M0_9HEMI</name>
<reference evidence="2 3" key="1">
    <citation type="submission" date="2022-12" db="EMBL/GenBank/DDBJ databases">
        <title>Chromosome-level genome assembly of true bugs.</title>
        <authorList>
            <person name="Ma L."/>
            <person name="Li H."/>
        </authorList>
    </citation>
    <scope>NUCLEOTIDE SEQUENCE [LARGE SCALE GENOMIC DNA]</scope>
    <source>
        <strain evidence="2">Lab_2022b</strain>
    </source>
</reference>
<dbReference type="EMBL" id="JAPXFL010000008">
    <property type="protein sequence ID" value="KAK9502935.1"/>
    <property type="molecule type" value="Genomic_DNA"/>
</dbReference>